<sequence length="84" mass="9219">MVKLMRPFLLICVIAIAEAGLFDIFTGRRENVHDTNPDPGDPGGSRGNPNLGEEVKIRPTGSENANAGDEIFIPRNHAPVNRRR</sequence>
<evidence type="ECO:0000313" key="4">
    <source>
        <dbReference type="Proteomes" id="UP000053676"/>
    </source>
</evidence>
<protein>
    <recommendedName>
        <fullName evidence="5">Secreted protein</fullName>
    </recommendedName>
</protein>
<feature type="signal peptide" evidence="2">
    <location>
        <begin position="1"/>
        <end position="19"/>
    </location>
</feature>
<keyword evidence="2" id="KW-0732">Signal</keyword>
<organism evidence="3 4">
    <name type="scientific">Necator americanus</name>
    <name type="common">Human hookworm</name>
    <dbReference type="NCBI Taxonomy" id="51031"/>
    <lineage>
        <taxon>Eukaryota</taxon>
        <taxon>Metazoa</taxon>
        <taxon>Ecdysozoa</taxon>
        <taxon>Nematoda</taxon>
        <taxon>Chromadorea</taxon>
        <taxon>Rhabditida</taxon>
        <taxon>Rhabditina</taxon>
        <taxon>Rhabditomorpha</taxon>
        <taxon>Strongyloidea</taxon>
        <taxon>Ancylostomatidae</taxon>
        <taxon>Bunostominae</taxon>
        <taxon>Necator</taxon>
    </lineage>
</organism>
<evidence type="ECO:0000256" key="2">
    <source>
        <dbReference type="SAM" id="SignalP"/>
    </source>
</evidence>
<feature type="region of interest" description="Disordered" evidence="1">
    <location>
        <begin position="29"/>
        <end position="84"/>
    </location>
</feature>
<evidence type="ECO:0000313" key="3">
    <source>
        <dbReference type="EMBL" id="ETN80221.1"/>
    </source>
</evidence>
<evidence type="ECO:0008006" key="5">
    <source>
        <dbReference type="Google" id="ProtNLM"/>
    </source>
</evidence>
<accession>W2TGA8</accession>
<dbReference type="KEGG" id="nai:NECAME_09316"/>
<evidence type="ECO:0000256" key="1">
    <source>
        <dbReference type="SAM" id="MobiDB-lite"/>
    </source>
</evidence>
<reference evidence="4" key="1">
    <citation type="journal article" date="2014" name="Nat. Genet.">
        <title>Genome of the human hookworm Necator americanus.</title>
        <authorList>
            <person name="Tang Y.T."/>
            <person name="Gao X."/>
            <person name="Rosa B.A."/>
            <person name="Abubucker S."/>
            <person name="Hallsworth-Pepin K."/>
            <person name="Martin J."/>
            <person name="Tyagi R."/>
            <person name="Heizer E."/>
            <person name="Zhang X."/>
            <person name="Bhonagiri-Palsikar V."/>
            <person name="Minx P."/>
            <person name="Warren W.C."/>
            <person name="Wang Q."/>
            <person name="Zhan B."/>
            <person name="Hotez P.J."/>
            <person name="Sternberg P.W."/>
            <person name="Dougall A."/>
            <person name="Gaze S.T."/>
            <person name="Mulvenna J."/>
            <person name="Sotillo J."/>
            <person name="Ranganathan S."/>
            <person name="Rabelo E.M."/>
            <person name="Wilson R.K."/>
            <person name="Felgner P.L."/>
            <person name="Bethony J."/>
            <person name="Hawdon J.M."/>
            <person name="Gasser R.B."/>
            <person name="Loukas A."/>
            <person name="Mitreva M."/>
        </authorList>
    </citation>
    <scope>NUCLEOTIDE SEQUENCE [LARGE SCALE GENOMIC DNA]</scope>
</reference>
<dbReference type="OrthoDB" id="5786323at2759"/>
<feature type="chain" id="PRO_5004826600" description="Secreted protein" evidence="2">
    <location>
        <begin position="20"/>
        <end position="84"/>
    </location>
</feature>
<dbReference type="AlphaFoldDB" id="W2TGA8"/>
<name>W2TGA8_NECAM</name>
<dbReference type="Proteomes" id="UP000053676">
    <property type="component" value="Unassembled WGS sequence"/>
</dbReference>
<dbReference type="EMBL" id="KI659160">
    <property type="protein sequence ID" value="ETN80221.1"/>
    <property type="molecule type" value="Genomic_DNA"/>
</dbReference>
<proteinExistence type="predicted"/>
<gene>
    <name evidence="3" type="ORF">NECAME_09316</name>
</gene>
<keyword evidence="4" id="KW-1185">Reference proteome</keyword>